<organism evidence="2 4">
    <name type="scientific">Trichinella pseudospiralis</name>
    <name type="common">Parasitic roundworm</name>
    <dbReference type="NCBI Taxonomy" id="6337"/>
    <lineage>
        <taxon>Eukaryota</taxon>
        <taxon>Metazoa</taxon>
        <taxon>Ecdysozoa</taxon>
        <taxon>Nematoda</taxon>
        <taxon>Enoplea</taxon>
        <taxon>Dorylaimia</taxon>
        <taxon>Trichinellida</taxon>
        <taxon>Trichinellidae</taxon>
        <taxon>Trichinella</taxon>
    </lineage>
</organism>
<protein>
    <submittedName>
        <fullName evidence="2">Uncharacterized protein</fullName>
    </submittedName>
</protein>
<name>A0A0V1JZJ1_TRIPS</name>
<gene>
    <name evidence="1" type="ORF">T4A_6315</name>
    <name evidence="2" type="ORF">T4C_7531</name>
</gene>
<dbReference type="EMBL" id="JYDV01000028">
    <property type="protein sequence ID" value="KRZ40310.1"/>
    <property type="molecule type" value="Genomic_DNA"/>
</dbReference>
<comment type="caution">
    <text evidence="2">The sequence shown here is derived from an EMBL/GenBank/DDBJ whole genome shotgun (WGS) entry which is preliminary data.</text>
</comment>
<dbReference type="EMBL" id="JYDR01000005">
    <property type="protein sequence ID" value="KRY77903.1"/>
    <property type="molecule type" value="Genomic_DNA"/>
</dbReference>
<dbReference type="Proteomes" id="UP000054826">
    <property type="component" value="Unassembled WGS sequence"/>
</dbReference>
<dbReference type="Proteomes" id="UP000054632">
    <property type="component" value="Unassembled WGS sequence"/>
</dbReference>
<reference evidence="3 4" key="1">
    <citation type="submission" date="2015-01" db="EMBL/GenBank/DDBJ databases">
        <title>Evolution of Trichinella species and genotypes.</title>
        <authorList>
            <person name="Korhonen P.K."/>
            <person name="Edoardo P."/>
            <person name="Giuseppe L.R."/>
            <person name="Gasser R.B."/>
        </authorList>
    </citation>
    <scope>NUCLEOTIDE SEQUENCE [LARGE SCALE GENOMIC DNA]</scope>
    <source>
        <strain evidence="1">ISS13</strain>
        <strain evidence="2">ISS176</strain>
    </source>
</reference>
<dbReference type="AlphaFoldDB" id="A0A0V1JZJ1"/>
<evidence type="ECO:0000313" key="2">
    <source>
        <dbReference type="EMBL" id="KRZ40310.1"/>
    </source>
</evidence>
<accession>A0A0V1JZJ1</accession>
<evidence type="ECO:0000313" key="4">
    <source>
        <dbReference type="Proteomes" id="UP000054826"/>
    </source>
</evidence>
<sequence length="68" mass="7751">MSKLVRTSLLVLSKRIESQNRCHRIPTSRSQRPLSVQFSLLFACFHDAVDDGGSSSAWLFYEGRAYMV</sequence>
<proteinExistence type="predicted"/>
<evidence type="ECO:0000313" key="3">
    <source>
        <dbReference type="Proteomes" id="UP000054632"/>
    </source>
</evidence>
<evidence type="ECO:0000313" key="1">
    <source>
        <dbReference type="EMBL" id="KRY77903.1"/>
    </source>
</evidence>